<feature type="compositionally biased region" description="Basic and acidic residues" evidence="6">
    <location>
        <begin position="144"/>
        <end position="154"/>
    </location>
</feature>
<evidence type="ECO:0000256" key="4">
    <source>
        <dbReference type="PIRSR" id="PIRSR006806-1"/>
    </source>
</evidence>
<dbReference type="PANTHER" id="PTHR23407">
    <property type="entry name" value="ATPASE INHIBITOR/5-FORMYLTETRAHYDROFOLATE CYCLO-LIGASE"/>
    <property type="match status" value="1"/>
</dbReference>
<gene>
    <name evidence="7" type="ORF">BMON_1065</name>
</gene>
<feature type="binding site" evidence="4">
    <location>
        <position position="93"/>
    </location>
    <ligand>
        <name>substrate</name>
    </ligand>
</feature>
<dbReference type="Proteomes" id="UP000029082">
    <property type="component" value="Unassembled WGS sequence"/>
</dbReference>
<dbReference type="Pfam" id="PF01812">
    <property type="entry name" value="5-FTHF_cyc-lig"/>
    <property type="match status" value="1"/>
</dbReference>
<dbReference type="PIRSF" id="PIRSF006806">
    <property type="entry name" value="FTHF_cligase"/>
    <property type="match status" value="1"/>
</dbReference>
<sequence>MAPIVARLSGESADTTSTVYHGTMSSNHDPDTDPSTTARRKRRWRSAALRRRRDITPDQLERAGLMLARRAARYVEALRPGTVVAGYIAMGHEIPTTPTLDDWLARGLTVLVPRLGTGREIRWGEYTGSGDLEAMPRMASGGLRPDEPRGDDRGPQALRRARTILIPALAVDGRGLRLGRGAGWYDRALLHRSPEATTVAVCWPWEIVVAAVPCEGHDVPVDHVIRL</sequence>
<dbReference type="NCBIfam" id="TIGR02727">
    <property type="entry name" value="MTHFS_bact"/>
    <property type="match status" value="1"/>
</dbReference>
<dbReference type="InterPro" id="IPR002698">
    <property type="entry name" value="FTHF_cligase"/>
</dbReference>
<dbReference type="EMBL" id="JGZE01000026">
    <property type="protein sequence ID" value="KFI74326.1"/>
    <property type="molecule type" value="Genomic_DNA"/>
</dbReference>
<dbReference type="eggNOG" id="COG0212">
    <property type="taxonomic scope" value="Bacteria"/>
</dbReference>
<dbReference type="PANTHER" id="PTHR23407:SF1">
    <property type="entry name" value="5-FORMYLTETRAHYDROFOLATE CYCLO-LIGASE"/>
    <property type="match status" value="1"/>
</dbReference>
<comment type="caution">
    <text evidence="7">The sequence shown here is derived from an EMBL/GenBank/DDBJ whole genome shotgun (WGS) entry which is preliminary data.</text>
</comment>
<feature type="binding site" evidence="4">
    <location>
        <begin position="177"/>
        <end position="185"/>
    </location>
    <ligand>
        <name>ATP</name>
        <dbReference type="ChEBI" id="CHEBI:30616"/>
    </ligand>
</feature>
<dbReference type="InterPro" id="IPR024185">
    <property type="entry name" value="FTHF_cligase-like_sf"/>
</dbReference>
<dbReference type="GO" id="GO:0030272">
    <property type="term" value="F:5-formyltetrahydrofolate cyclo-ligase activity"/>
    <property type="evidence" value="ECO:0007669"/>
    <property type="project" value="UniProtKB-EC"/>
</dbReference>
<keyword evidence="5" id="KW-0479">Metal-binding</keyword>
<dbReference type="Gene3D" id="3.40.50.10420">
    <property type="entry name" value="NagB/RpiA/CoA transferase-like"/>
    <property type="match status" value="1"/>
</dbReference>
<keyword evidence="5" id="KW-0460">Magnesium</keyword>
<feature type="binding site" evidence="4">
    <location>
        <position position="88"/>
    </location>
    <ligand>
        <name>substrate</name>
    </ligand>
</feature>
<name>A0A087BTH6_9BIFI</name>
<evidence type="ECO:0000256" key="3">
    <source>
        <dbReference type="ARBA" id="ARBA00022840"/>
    </source>
</evidence>
<keyword evidence="2 4" id="KW-0547">Nucleotide-binding</keyword>
<dbReference type="GO" id="GO:0035999">
    <property type="term" value="P:tetrahydrofolate interconversion"/>
    <property type="evidence" value="ECO:0007669"/>
    <property type="project" value="TreeGrafter"/>
</dbReference>
<dbReference type="AlphaFoldDB" id="A0A087BTH6"/>
<keyword evidence="8" id="KW-1185">Reference proteome</keyword>
<evidence type="ECO:0000256" key="5">
    <source>
        <dbReference type="RuleBase" id="RU361279"/>
    </source>
</evidence>
<protein>
    <recommendedName>
        <fullName evidence="5">5-formyltetrahydrofolate cyclo-ligase</fullName>
        <ecNumber evidence="5">6.3.3.2</ecNumber>
    </recommendedName>
</protein>
<organism evidence="7 8">
    <name type="scientific">Bifidobacterium mongoliense DSM 21395</name>
    <dbReference type="NCBI Taxonomy" id="1437603"/>
    <lineage>
        <taxon>Bacteria</taxon>
        <taxon>Bacillati</taxon>
        <taxon>Actinomycetota</taxon>
        <taxon>Actinomycetes</taxon>
        <taxon>Bifidobacteriales</taxon>
        <taxon>Bifidobacteriaceae</taxon>
        <taxon>Bifidobacterium</taxon>
    </lineage>
</organism>
<comment type="similarity">
    <text evidence="1 5">Belongs to the 5-formyltetrahydrofolate cyclo-ligase family.</text>
</comment>
<feature type="compositionally biased region" description="Basic residues" evidence="6">
    <location>
        <begin position="38"/>
        <end position="49"/>
    </location>
</feature>
<evidence type="ECO:0000256" key="1">
    <source>
        <dbReference type="ARBA" id="ARBA00010638"/>
    </source>
</evidence>
<feature type="compositionally biased region" description="Polar residues" evidence="6">
    <location>
        <begin position="12"/>
        <end position="37"/>
    </location>
</feature>
<comment type="catalytic activity">
    <reaction evidence="5">
        <text>(6S)-5-formyl-5,6,7,8-tetrahydrofolate + ATP = (6R)-5,10-methenyltetrahydrofolate + ADP + phosphate</text>
        <dbReference type="Rhea" id="RHEA:10488"/>
        <dbReference type="ChEBI" id="CHEBI:30616"/>
        <dbReference type="ChEBI" id="CHEBI:43474"/>
        <dbReference type="ChEBI" id="CHEBI:57455"/>
        <dbReference type="ChEBI" id="CHEBI:57457"/>
        <dbReference type="ChEBI" id="CHEBI:456216"/>
        <dbReference type="EC" id="6.3.3.2"/>
    </reaction>
</comment>
<evidence type="ECO:0000256" key="2">
    <source>
        <dbReference type="ARBA" id="ARBA00022741"/>
    </source>
</evidence>
<proteinExistence type="inferred from homology"/>
<dbReference type="STRING" id="1437603.GCA_000771525_00662"/>
<dbReference type="EC" id="6.3.3.2" evidence="5"/>
<dbReference type="GO" id="GO:0009396">
    <property type="term" value="P:folic acid-containing compound biosynthetic process"/>
    <property type="evidence" value="ECO:0007669"/>
    <property type="project" value="TreeGrafter"/>
</dbReference>
<reference evidence="7 8" key="1">
    <citation type="submission" date="2014-03" db="EMBL/GenBank/DDBJ databases">
        <title>Genomics of Bifidobacteria.</title>
        <authorList>
            <person name="Ventura M."/>
            <person name="Milani C."/>
            <person name="Lugli G.A."/>
        </authorList>
    </citation>
    <scope>NUCLEOTIDE SEQUENCE [LARGE SCALE GENOMIC DNA]</scope>
    <source>
        <strain evidence="7 8">DSM 21395</strain>
    </source>
</reference>
<dbReference type="GO" id="GO:0005524">
    <property type="term" value="F:ATP binding"/>
    <property type="evidence" value="ECO:0007669"/>
    <property type="project" value="UniProtKB-KW"/>
</dbReference>
<feature type="binding site" evidence="4">
    <location>
        <begin position="41"/>
        <end position="45"/>
    </location>
    <ligand>
        <name>ATP</name>
        <dbReference type="ChEBI" id="CHEBI:30616"/>
    </ligand>
</feature>
<dbReference type="SUPFAM" id="SSF100950">
    <property type="entry name" value="NagB/RpiA/CoA transferase-like"/>
    <property type="match status" value="1"/>
</dbReference>
<accession>A0A087BTH6</accession>
<dbReference type="InterPro" id="IPR037171">
    <property type="entry name" value="NagB/RpiA_transferase-like"/>
</dbReference>
<feature type="region of interest" description="Disordered" evidence="6">
    <location>
        <begin position="1"/>
        <end position="49"/>
    </location>
</feature>
<comment type="cofactor">
    <cofactor evidence="5">
        <name>Mg(2+)</name>
        <dbReference type="ChEBI" id="CHEBI:18420"/>
    </cofactor>
</comment>
<feature type="region of interest" description="Disordered" evidence="6">
    <location>
        <begin position="134"/>
        <end position="155"/>
    </location>
</feature>
<evidence type="ECO:0000313" key="7">
    <source>
        <dbReference type="EMBL" id="KFI74326.1"/>
    </source>
</evidence>
<keyword evidence="3 4" id="KW-0067">ATP-binding</keyword>
<evidence type="ECO:0000313" key="8">
    <source>
        <dbReference type="Proteomes" id="UP000029082"/>
    </source>
</evidence>
<keyword evidence="7" id="KW-0436">Ligase</keyword>
<evidence type="ECO:0000256" key="6">
    <source>
        <dbReference type="SAM" id="MobiDB-lite"/>
    </source>
</evidence>
<dbReference type="GO" id="GO:0046872">
    <property type="term" value="F:metal ion binding"/>
    <property type="evidence" value="ECO:0007669"/>
    <property type="project" value="UniProtKB-KW"/>
</dbReference>